<dbReference type="Gene3D" id="3.20.20.60">
    <property type="entry name" value="Phosphoenolpyruvate-binding domains"/>
    <property type="match status" value="1"/>
</dbReference>
<evidence type="ECO:0000256" key="3">
    <source>
        <dbReference type="ARBA" id="ARBA00023239"/>
    </source>
</evidence>
<dbReference type="SUPFAM" id="SSF51621">
    <property type="entry name" value="Phosphoenolpyruvate/pyruvate domain"/>
    <property type="match status" value="1"/>
</dbReference>
<gene>
    <name evidence="5" type="ORF">CLCR_08801</name>
</gene>
<protein>
    <submittedName>
        <fullName evidence="5">HpcH/HpaI aldolase</fullName>
    </submittedName>
</protein>
<dbReference type="VEuPathDB" id="FungiDB:G647_05872"/>
<evidence type="ECO:0000313" key="5">
    <source>
        <dbReference type="EMBL" id="OCT52295.1"/>
    </source>
</evidence>
<evidence type="ECO:0000256" key="1">
    <source>
        <dbReference type="ARBA" id="ARBA00005568"/>
    </source>
</evidence>
<dbReference type="InterPro" id="IPR040442">
    <property type="entry name" value="Pyrv_kinase-like_dom_sf"/>
</dbReference>
<accession>A0A1C1CUX9</accession>
<comment type="caution">
    <text evidence="5">The sequence shown here is derived from an EMBL/GenBank/DDBJ whole genome shotgun (WGS) entry which is preliminary data.</text>
</comment>
<reference evidence="6" key="1">
    <citation type="submission" date="2015-07" db="EMBL/GenBank/DDBJ databases">
        <authorList>
            <person name="Teixeira M.M."/>
            <person name="Souza R.C."/>
            <person name="Almeida L.G."/>
            <person name="Vicente V.A."/>
            <person name="de Hoog S."/>
            <person name="Bocca A.L."/>
            <person name="de Almeida S.R."/>
            <person name="Vasconcelos A.T."/>
            <person name="Felipe M.S."/>
        </authorList>
    </citation>
    <scope>NUCLEOTIDE SEQUENCE [LARGE SCALE GENOMIC DNA]</scope>
    <source>
        <strain evidence="6">KSF</strain>
    </source>
</reference>
<dbReference type="InterPro" id="IPR005000">
    <property type="entry name" value="Aldolase/citrate-lyase_domain"/>
</dbReference>
<dbReference type="AlphaFoldDB" id="A0A1C1CUX9"/>
<dbReference type="InterPro" id="IPR015813">
    <property type="entry name" value="Pyrv/PenolPyrv_kinase-like_dom"/>
</dbReference>
<feature type="domain" description="HpcH/HpaI aldolase/citrate lyase" evidence="4">
    <location>
        <begin position="51"/>
        <end position="126"/>
    </location>
</feature>
<evidence type="ECO:0000313" key="6">
    <source>
        <dbReference type="Proteomes" id="UP000094526"/>
    </source>
</evidence>
<dbReference type="Proteomes" id="UP000094526">
    <property type="component" value="Unassembled WGS sequence"/>
</dbReference>
<dbReference type="GO" id="GO:0046872">
    <property type="term" value="F:metal ion binding"/>
    <property type="evidence" value="ECO:0007669"/>
    <property type="project" value="UniProtKB-KW"/>
</dbReference>
<keyword evidence="6" id="KW-1185">Reference proteome</keyword>
<evidence type="ECO:0000259" key="4">
    <source>
        <dbReference type="Pfam" id="PF03328"/>
    </source>
</evidence>
<dbReference type="PANTHER" id="PTHR30502">
    <property type="entry name" value="2-KETO-3-DEOXY-L-RHAMNONATE ALDOLASE"/>
    <property type="match status" value="1"/>
</dbReference>
<dbReference type="STRING" id="86049.A0A1C1CUX9"/>
<keyword evidence="3" id="KW-0456">Lyase</keyword>
<dbReference type="GO" id="GO:0005737">
    <property type="term" value="C:cytoplasm"/>
    <property type="evidence" value="ECO:0007669"/>
    <property type="project" value="TreeGrafter"/>
</dbReference>
<evidence type="ECO:0000256" key="2">
    <source>
        <dbReference type="ARBA" id="ARBA00022723"/>
    </source>
</evidence>
<dbReference type="VEuPathDB" id="FungiDB:CLCR_08801"/>
<dbReference type="eggNOG" id="ENOG502SJZ2">
    <property type="taxonomic scope" value="Eukaryota"/>
</dbReference>
<feature type="domain" description="HpcH/HpaI aldolase/citrate lyase" evidence="4">
    <location>
        <begin position="144"/>
        <end position="267"/>
    </location>
</feature>
<dbReference type="GO" id="GO:0016832">
    <property type="term" value="F:aldehyde-lyase activity"/>
    <property type="evidence" value="ECO:0007669"/>
    <property type="project" value="TreeGrafter"/>
</dbReference>
<dbReference type="OrthoDB" id="1621678at2759"/>
<name>A0A1C1CUX9_9EURO</name>
<comment type="similarity">
    <text evidence="1">Belongs to the HpcH/HpaI aldolase family.</text>
</comment>
<sequence length="308" mass="32790">MASMFPNNLYTLHQAGSLCKCCSRPGDFAQILTTVPRRGSQAFGIKLAPYPAVVQIAKSAGFDALFIDLEHSTLSISDASQLCTTGLLAGITPFVRVPYQCGNGLVQRVLDGGAMGVVFPHVSTRGRYTASSARVCANNRLTLCPEEATSAVSICKYPPAGTRSMTGQLPQFSYTARPHETVIAESNSRGSTVFVMIETAQAIENVDAIASVEGADVLLVGSNDLSIELGVPAQFESPVFREALEKVSRACKANGKIMALGGIYDKPDIQRWAVHELGVRWILGGQDSSFIAKGAAGCMDALRGVERR</sequence>
<dbReference type="PANTHER" id="PTHR30502:SF0">
    <property type="entry name" value="PHOSPHOENOLPYRUVATE CARBOXYLASE FAMILY PROTEIN"/>
    <property type="match status" value="1"/>
</dbReference>
<dbReference type="InterPro" id="IPR050251">
    <property type="entry name" value="HpcH-HpaI_aldolase"/>
</dbReference>
<proteinExistence type="inferred from homology"/>
<keyword evidence="2" id="KW-0479">Metal-binding</keyword>
<dbReference type="EMBL" id="LGRB01000009">
    <property type="protein sequence ID" value="OCT52295.1"/>
    <property type="molecule type" value="Genomic_DNA"/>
</dbReference>
<organism evidence="5 6">
    <name type="scientific">Cladophialophora carrionii</name>
    <dbReference type="NCBI Taxonomy" id="86049"/>
    <lineage>
        <taxon>Eukaryota</taxon>
        <taxon>Fungi</taxon>
        <taxon>Dikarya</taxon>
        <taxon>Ascomycota</taxon>
        <taxon>Pezizomycotina</taxon>
        <taxon>Eurotiomycetes</taxon>
        <taxon>Chaetothyriomycetidae</taxon>
        <taxon>Chaetothyriales</taxon>
        <taxon>Herpotrichiellaceae</taxon>
        <taxon>Cladophialophora</taxon>
    </lineage>
</organism>
<dbReference type="Pfam" id="PF03328">
    <property type="entry name" value="HpcH_HpaI"/>
    <property type="match status" value="2"/>
</dbReference>